<proteinExistence type="predicted"/>
<keyword evidence="1" id="KW-0863">Zinc-finger</keyword>
<dbReference type="AlphaFoldDB" id="A0AAD8SKG6"/>
<gene>
    <name evidence="3" type="ORF">QYE76_071785</name>
</gene>
<protein>
    <recommendedName>
        <fullName evidence="2">RING-type domain-containing protein</fullName>
    </recommendedName>
</protein>
<evidence type="ECO:0000313" key="3">
    <source>
        <dbReference type="EMBL" id="KAK1653980.1"/>
    </source>
</evidence>
<name>A0AAD8SKG6_LOLMU</name>
<comment type="caution">
    <text evidence="3">The sequence shown here is derived from an EMBL/GenBank/DDBJ whole genome shotgun (WGS) entry which is preliminary data.</text>
</comment>
<dbReference type="InterPro" id="IPR001841">
    <property type="entry name" value="Znf_RING"/>
</dbReference>
<dbReference type="EMBL" id="JAUUTY010000004">
    <property type="protein sequence ID" value="KAK1653980.1"/>
    <property type="molecule type" value="Genomic_DNA"/>
</dbReference>
<dbReference type="InterPro" id="IPR037381">
    <property type="entry name" value="RFWD3"/>
</dbReference>
<dbReference type="PANTHER" id="PTHR16047:SF14">
    <property type="entry name" value="RING-TYPE DOMAIN-CONTAINING PROTEIN"/>
    <property type="match status" value="1"/>
</dbReference>
<dbReference type="SUPFAM" id="SSF57850">
    <property type="entry name" value="RING/U-box"/>
    <property type="match status" value="1"/>
</dbReference>
<dbReference type="GO" id="GO:0004842">
    <property type="term" value="F:ubiquitin-protein transferase activity"/>
    <property type="evidence" value="ECO:0007669"/>
    <property type="project" value="InterPro"/>
</dbReference>
<dbReference type="Proteomes" id="UP001231189">
    <property type="component" value="Unassembled WGS sequence"/>
</dbReference>
<organism evidence="3 4">
    <name type="scientific">Lolium multiflorum</name>
    <name type="common">Italian ryegrass</name>
    <name type="synonym">Lolium perenne subsp. multiflorum</name>
    <dbReference type="NCBI Taxonomy" id="4521"/>
    <lineage>
        <taxon>Eukaryota</taxon>
        <taxon>Viridiplantae</taxon>
        <taxon>Streptophyta</taxon>
        <taxon>Embryophyta</taxon>
        <taxon>Tracheophyta</taxon>
        <taxon>Spermatophyta</taxon>
        <taxon>Magnoliopsida</taxon>
        <taxon>Liliopsida</taxon>
        <taxon>Poales</taxon>
        <taxon>Poaceae</taxon>
        <taxon>BOP clade</taxon>
        <taxon>Pooideae</taxon>
        <taxon>Poodae</taxon>
        <taxon>Poeae</taxon>
        <taxon>Poeae Chloroplast Group 2 (Poeae type)</taxon>
        <taxon>Loliodinae</taxon>
        <taxon>Loliinae</taxon>
        <taxon>Lolium</taxon>
    </lineage>
</organism>
<keyword evidence="1" id="KW-0479">Metal-binding</keyword>
<evidence type="ECO:0000313" key="4">
    <source>
        <dbReference type="Proteomes" id="UP001231189"/>
    </source>
</evidence>
<dbReference type="PROSITE" id="PS50089">
    <property type="entry name" value="ZF_RING_2"/>
    <property type="match status" value="1"/>
</dbReference>
<dbReference type="GO" id="GO:0036297">
    <property type="term" value="P:interstrand cross-link repair"/>
    <property type="evidence" value="ECO:0007669"/>
    <property type="project" value="InterPro"/>
</dbReference>
<dbReference type="Gene3D" id="3.30.40.10">
    <property type="entry name" value="Zinc/RING finger domain, C3HC4 (zinc finger)"/>
    <property type="match status" value="1"/>
</dbReference>
<reference evidence="3" key="1">
    <citation type="submission" date="2023-07" db="EMBL/GenBank/DDBJ databases">
        <title>A chromosome-level genome assembly of Lolium multiflorum.</title>
        <authorList>
            <person name="Chen Y."/>
            <person name="Copetti D."/>
            <person name="Kolliker R."/>
            <person name="Studer B."/>
        </authorList>
    </citation>
    <scope>NUCLEOTIDE SEQUENCE</scope>
    <source>
        <strain evidence="3">02402/16</strain>
        <tissue evidence="3">Leaf</tissue>
    </source>
</reference>
<keyword evidence="4" id="KW-1185">Reference proteome</keyword>
<sequence>MEDAVAVVGAAAVNKLQPPPPTCPVCLEPWTCNGGHRICCIPCGHVYGRSCLERWLHRSSHASAKCPQCGEQFEDKLITNLYAPGNLWDGCCRLQELEANYKSIIKEMEGRATSITVSDFNRFGAEMKEAIAKFFAELKGLFSAHFEQAINNVNKSWNEKVATANAGMTSMKDQMKKMAEEENATATDLVEFMERNFTQLCYL</sequence>
<evidence type="ECO:0000259" key="2">
    <source>
        <dbReference type="PROSITE" id="PS50089"/>
    </source>
</evidence>
<dbReference type="PANTHER" id="PTHR16047">
    <property type="entry name" value="RFWD3 PROTEIN"/>
    <property type="match status" value="1"/>
</dbReference>
<feature type="domain" description="RING-type" evidence="2">
    <location>
        <begin position="23"/>
        <end position="69"/>
    </location>
</feature>
<dbReference type="InterPro" id="IPR013083">
    <property type="entry name" value="Znf_RING/FYVE/PHD"/>
</dbReference>
<accession>A0AAD8SKG6</accession>
<dbReference type="Pfam" id="PF13639">
    <property type="entry name" value="zf-RING_2"/>
    <property type="match status" value="1"/>
</dbReference>
<dbReference type="GO" id="GO:0016567">
    <property type="term" value="P:protein ubiquitination"/>
    <property type="evidence" value="ECO:0007669"/>
    <property type="project" value="InterPro"/>
</dbReference>
<keyword evidence="1" id="KW-0862">Zinc</keyword>
<dbReference type="GO" id="GO:0008270">
    <property type="term" value="F:zinc ion binding"/>
    <property type="evidence" value="ECO:0007669"/>
    <property type="project" value="UniProtKB-KW"/>
</dbReference>
<evidence type="ECO:0000256" key="1">
    <source>
        <dbReference type="PROSITE-ProRule" id="PRU00175"/>
    </source>
</evidence>
<dbReference type="GO" id="GO:0005634">
    <property type="term" value="C:nucleus"/>
    <property type="evidence" value="ECO:0007669"/>
    <property type="project" value="InterPro"/>
</dbReference>